<feature type="domain" description="Ig-like" evidence="7">
    <location>
        <begin position="127"/>
        <end position="209"/>
    </location>
</feature>
<accession>G8XT57</accession>
<dbReference type="SMART" id="SM00409">
    <property type="entry name" value="IG"/>
    <property type="match status" value="1"/>
</dbReference>
<dbReference type="PANTHER" id="PTHR12080:SF48">
    <property type="entry name" value="IMMUNOGLOBULIN SUBTYPE DOMAIN-CONTAINING PROTEIN"/>
    <property type="match status" value="1"/>
</dbReference>
<feature type="region of interest" description="Disordered" evidence="5">
    <location>
        <begin position="222"/>
        <end position="297"/>
    </location>
</feature>
<dbReference type="KEGG" id="vg:11464374"/>
<organism evidence="8 9">
    <name type="scientific">Saimiriine betaherpesvirus 4</name>
    <dbReference type="NCBI Taxonomy" id="1535247"/>
    <lineage>
        <taxon>Viruses</taxon>
        <taxon>Duplodnaviria</taxon>
        <taxon>Heunggongvirae</taxon>
        <taxon>Peploviricota</taxon>
        <taxon>Herviviricetes</taxon>
        <taxon>Herpesvirales</taxon>
        <taxon>Orthoherpesviridae</taxon>
        <taxon>Betaherpesvirinae</taxon>
        <taxon>Cytomegalovirus</taxon>
        <taxon>Cytomegalovirus saimiriinebeta4</taxon>
    </lineage>
</organism>
<dbReference type="EMBL" id="FJ483967">
    <property type="protein sequence ID" value="AEV81006.1"/>
    <property type="molecule type" value="Genomic_DNA"/>
</dbReference>
<gene>
    <name evidence="8" type="primary">S31</name>
</gene>
<evidence type="ECO:0000256" key="2">
    <source>
        <dbReference type="ARBA" id="ARBA00022729"/>
    </source>
</evidence>
<feature type="compositionally biased region" description="Polar residues" evidence="5">
    <location>
        <begin position="284"/>
        <end position="297"/>
    </location>
</feature>
<keyword evidence="4" id="KW-0325">Glycoprotein</keyword>
<dbReference type="GeneID" id="11464374"/>
<keyword evidence="9" id="KW-1185">Reference proteome</keyword>
<evidence type="ECO:0000256" key="6">
    <source>
        <dbReference type="SAM" id="Phobius"/>
    </source>
</evidence>
<dbReference type="Proteomes" id="UP000097892">
    <property type="component" value="Segment"/>
</dbReference>
<dbReference type="SUPFAM" id="SSF48726">
    <property type="entry name" value="Immunoglobulin"/>
    <property type="match status" value="1"/>
</dbReference>
<feature type="compositionally biased region" description="Low complexity" evidence="5">
    <location>
        <begin position="229"/>
        <end position="260"/>
    </location>
</feature>
<feature type="compositionally biased region" description="Basic and acidic residues" evidence="5">
    <location>
        <begin position="261"/>
        <end position="273"/>
    </location>
</feature>
<evidence type="ECO:0000259" key="7">
    <source>
        <dbReference type="PROSITE" id="PS50835"/>
    </source>
</evidence>
<dbReference type="InterPro" id="IPR003599">
    <property type="entry name" value="Ig_sub"/>
</dbReference>
<keyword evidence="2" id="KW-0732">Signal</keyword>
<dbReference type="OrthoDB" id="35156at10239"/>
<protein>
    <submittedName>
        <fullName evidence="8">Membrane protein S31</fullName>
    </submittedName>
</protein>
<evidence type="ECO:0000256" key="1">
    <source>
        <dbReference type="ARBA" id="ARBA00004370"/>
    </source>
</evidence>
<dbReference type="InterPro" id="IPR013106">
    <property type="entry name" value="Ig_V-set"/>
</dbReference>
<keyword evidence="6" id="KW-1133">Transmembrane helix</keyword>
<dbReference type="InterPro" id="IPR036179">
    <property type="entry name" value="Ig-like_dom_sf"/>
</dbReference>
<proteinExistence type="predicted"/>
<comment type="subcellular location">
    <subcellularLocation>
        <location evidence="1">Membrane</location>
    </subcellularLocation>
</comment>
<dbReference type="RefSeq" id="YP_004940315.1">
    <property type="nucleotide sequence ID" value="NC_016448.1"/>
</dbReference>
<reference evidence="8" key="1">
    <citation type="submission" date="2011-12" db="EMBL/GenBank/DDBJ databases">
        <title>Comparative genomics of primate cytomegaloviruses.</title>
        <authorList>
            <person name="Davison A.J."/>
            <person name="Holton M."/>
            <person name="Dolan A."/>
            <person name="Dargan D.J."/>
            <person name="Gatherer D."/>
            <person name="Hayward G.S."/>
        </authorList>
    </citation>
    <scope>NUCLEOTIDE SEQUENCE [LARGE SCALE GENOMIC DNA]</scope>
    <source>
        <strain evidence="8">SqSHV</strain>
    </source>
</reference>
<dbReference type="InterPro" id="IPR015631">
    <property type="entry name" value="CD2/SLAM_rcpt"/>
</dbReference>
<dbReference type="InterPro" id="IPR007110">
    <property type="entry name" value="Ig-like_dom"/>
</dbReference>
<evidence type="ECO:0000256" key="3">
    <source>
        <dbReference type="ARBA" id="ARBA00023136"/>
    </source>
</evidence>
<dbReference type="PROSITE" id="PS50835">
    <property type="entry name" value="IG_LIKE"/>
    <property type="match status" value="1"/>
</dbReference>
<dbReference type="Pfam" id="PF07686">
    <property type="entry name" value="V-set"/>
    <property type="match status" value="1"/>
</dbReference>
<keyword evidence="3 6" id="KW-0472">Membrane</keyword>
<evidence type="ECO:0000256" key="5">
    <source>
        <dbReference type="SAM" id="MobiDB-lite"/>
    </source>
</evidence>
<evidence type="ECO:0000256" key="4">
    <source>
        <dbReference type="ARBA" id="ARBA00023180"/>
    </source>
</evidence>
<dbReference type="InterPro" id="IPR013783">
    <property type="entry name" value="Ig-like_fold"/>
</dbReference>
<dbReference type="PANTHER" id="PTHR12080">
    <property type="entry name" value="SIGNALING LYMPHOCYTIC ACTIVATION MOLECULE"/>
    <property type="match status" value="1"/>
</dbReference>
<keyword evidence="6" id="KW-0812">Transmembrane</keyword>
<dbReference type="Gene3D" id="2.60.40.10">
    <property type="entry name" value="Immunoglobulins"/>
    <property type="match status" value="1"/>
</dbReference>
<feature type="transmembrane region" description="Helical" evidence="6">
    <location>
        <begin position="313"/>
        <end position="336"/>
    </location>
</feature>
<dbReference type="GO" id="GO:0016020">
    <property type="term" value="C:membrane"/>
    <property type="evidence" value="ECO:0007669"/>
    <property type="project" value="UniProtKB-SubCell"/>
</dbReference>
<evidence type="ECO:0000313" key="9">
    <source>
        <dbReference type="Proteomes" id="UP000097892"/>
    </source>
</evidence>
<sequence length="358" mass="40496">MRCLYLLFLSTVVFAIFTSQDPDDYRFAREGGNVTLPIPKVPTEKPTRIVWSFYNVTNKIVERDGVMLRYYGTYLQRFRLNATTGSLMIRNVTKRDAGTYYVRTVTSRSDQTRSVVLIVYFNLLTGPNVTMTAKNINGRCEFTGYCSYNGSCHPPHTNCSWHVLSNGTYRPLSGNNPITVSIALQNSTRCYMCNVSTPYQHRNSTICLSSCSSSSLLLSLHQEPRTTKRPTTTRTTTRTTTKSVTRSSRTTKPTSKPTTKTSRDPRTTGKSKDFSSGPGLPTDTLESTPFPSLEDSTPCTTCNVSFEARAARWHWGIGFFFMMLLIIIIIILFLIYRRRISARYNVAQATIRGMLRRS</sequence>
<evidence type="ECO:0000313" key="8">
    <source>
        <dbReference type="EMBL" id="AEV81006.1"/>
    </source>
</evidence>
<name>G8XT57_9BETA</name>